<comment type="caution">
    <text evidence="7">The sequence shown here is derived from an EMBL/GenBank/DDBJ whole genome shotgun (WGS) entry which is preliminary data.</text>
</comment>
<feature type="transmembrane region" description="Helical" evidence="5">
    <location>
        <begin position="106"/>
        <end position="127"/>
    </location>
</feature>
<dbReference type="InterPro" id="IPR010652">
    <property type="entry name" value="DUF1232"/>
</dbReference>
<reference evidence="7 8" key="1">
    <citation type="submission" date="2017-10" db="EMBL/GenBank/DDBJ databases">
        <title>Two draft genome sequences of Pusillimonas sp. strains isolated from a nitrate- and radionuclide-contaminated groundwater in Russia.</title>
        <authorList>
            <person name="Grouzdev D.S."/>
            <person name="Tourova T.P."/>
            <person name="Goeva M.A."/>
            <person name="Babich T.L."/>
            <person name="Sokolova D.S."/>
            <person name="Abdullin R."/>
            <person name="Poltaraus A.B."/>
            <person name="Toshchakov S.V."/>
            <person name="Nazina T.N."/>
        </authorList>
    </citation>
    <scope>NUCLEOTIDE SEQUENCE [LARGE SCALE GENOMIC DNA]</scope>
    <source>
        <strain evidence="7 8">JR1/69-3-13</strain>
    </source>
</reference>
<dbReference type="EMBL" id="PDNW01000009">
    <property type="protein sequence ID" value="PLC49613.1"/>
    <property type="molecule type" value="Genomic_DNA"/>
</dbReference>
<accession>A0A2N4U3P0</accession>
<evidence type="ECO:0000256" key="2">
    <source>
        <dbReference type="ARBA" id="ARBA00022692"/>
    </source>
</evidence>
<evidence type="ECO:0000259" key="6">
    <source>
        <dbReference type="Pfam" id="PF06803"/>
    </source>
</evidence>
<evidence type="ECO:0000313" key="7">
    <source>
        <dbReference type="EMBL" id="PLC49613.1"/>
    </source>
</evidence>
<dbReference type="RefSeq" id="WP_102074163.1">
    <property type="nucleotide sequence ID" value="NZ_PDNW01000009.1"/>
</dbReference>
<evidence type="ECO:0000256" key="1">
    <source>
        <dbReference type="ARBA" id="ARBA00004127"/>
    </source>
</evidence>
<feature type="domain" description="DUF1232" evidence="6">
    <location>
        <begin position="34"/>
        <end position="69"/>
    </location>
</feature>
<keyword evidence="3 5" id="KW-1133">Transmembrane helix</keyword>
<evidence type="ECO:0000256" key="4">
    <source>
        <dbReference type="ARBA" id="ARBA00023136"/>
    </source>
</evidence>
<gene>
    <name evidence="7" type="ORF">CR159_11825</name>
</gene>
<sequence>MTLLETLRAWAHRLKRDGVTLWFAYRHPNTPLLAKALCVIVVAYALSPIDLIPDFIPVLGYLDDVILLPMLIWPAIQLVPEQVLAECRLKAAEWMEREGRKPRSQWGVVFVVVVWAAVAWAVWHYAIEPFRGL</sequence>
<protein>
    <recommendedName>
        <fullName evidence="6">DUF1232 domain-containing protein</fullName>
    </recommendedName>
</protein>
<evidence type="ECO:0000256" key="3">
    <source>
        <dbReference type="ARBA" id="ARBA00022989"/>
    </source>
</evidence>
<dbReference type="OrthoDB" id="9804184at2"/>
<dbReference type="Proteomes" id="UP000234190">
    <property type="component" value="Unassembled WGS sequence"/>
</dbReference>
<keyword evidence="4 5" id="KW-0472">Membrane</keyword>
<evidence type="ECO:0000256" key="5">
    <source>
        <dbReference type="SAM" id="Phobius"/>
    </source>
</evidence>
<organism evidence="7 8">
    <name type="scientific">Pollutimonas subterranea</name>
    <dbReference type="NCBI Taxonomy" id="2045210"/>
    <lineage>
        <taxon>Bacteria</taxon>
        <taxon>Pseudomonadati</taxon>
        <taxon>Pseudomonadota</taxon>
        <taxon>Betaproteobacteria</taxon>
        <taxon>Burkholderiales</taxon>
        <taxon>Alcaligenaceae</taxon>
        <taxon>Pollutimonas</taxon>
    </lineage>
</organism>
<evidence type="ECO:0000313" key="8">
    <source>
        <dbReference type="Proteomes" id="UP000234190"/>
    </source>
</evidence>
<dbReference type="AlphaFoldDB" id="A0A2N4U3P0"/>
<keyword evidence="2 5" id="KW-0812">Transmembrane</keyword>
<proteinExistence type="predicted"/>
<comment type="subcellular location">
    <subcellularLocation>
        <location evidence="1">Endomembrane system</location>
        <topology evidence="1">Multi-pass membrane protein</topology>
    </subcellularLocation>
</comment>
<name>A0A2N4U3P0_9BURK</name>
<dbReference type="GO" id="GO:0012505">
    <property type="term" value="C:endomembrane system"/>
    <property type="evidence" value="ECO:0007669"/>
    <property type="project" value="UniProtKB-SubCell"/>
</dbReference>
<dbReference type="Pfam" id="PF06803">
    <property type="entry name" value="DUF1232"/>
    <property type="match status" value="1"/>
</dbReference>
<keyword evidence="8" id="KW-1185">Reference proteome</keyword>